<name>A0A813H4M3_POLGL</name>
<accession>A0A813H4M3</accession>
<feature type="region of interest" description="Disordered" evidence="1">
    <location>
        <begin position="1"/>
        <end position="34"/>
    </location>
</feature>
<protein>
    <submittedName>
        <fullName evidence="2">Uncharacterized protein</fullName>
    </submittedName>
</protein>
<feature type="compositionally biased region" description="Low complexity" evidence="1">
    <location>
        <begin position="7"/>
        <end position="28"/>
    </location>
</feature>
<dbReference type="AlphaFoldDB" id="A0A813H4M3"/>
<gene>
    <name evidence="2" type="ORF">PGLA1383_LOCUS48643</name>
</gene>
<dbReference type="EMBL" id="CAJNNV010030505">
    <property type="protein sequence ID" value="CAE8632713.1"/>
    <property type="molecule type" value="Genomic_DNA"/>
</dbReference>
<feature type="non-terminal residue" evidence="2">
    <location>
        <position position="90"/>
    </location>
</feature>
<proteinExistence type="predicted"/>
<reference evidence="2" key="1">
    <citation type="submission" date="2021-02" db="EMBL/GenBank/DDBJ databases">
        <authorList>
            <person name="Dougan E. K."/>
            <person name="Rhodes N."/>
            <person name="Thang M."/>
            <person name="Chan C."/>
        </authorList>
    </citation>
    <scope>NUCLEOTIDE SEQUENCE</scope>
</reference>
<evidence type="ECO:0000256" key="1">
    <source>
        <dbReference type="SAM" id="MobiDB-lite"/>
    </source>
</evidence>
<keyword evidence="3" id="KW-1185">Reference proteome</keyword>
<evidence type="ECO:0000313" key="2">
    <source>
        <dbReference type="EMBL" id="CAE8632713.1"/>
    </source>
</evidence>
<evidence type="ECO:0000313" key="3">
    <source>
        <dbReference type="Proteomes" id="UP000654075"/>
    </source>
</evidence>
<comment type="caution">
    <text evidence="2">The sequence shown here is derived from an EMBL/GenBank/DDBJ whole genome shotgun (WGS) entry which is preliminary data.</text>
</comment>
<organism evidence="2 3">
    <name type="scientific">Polarella glacialis</name>
    <name type="common">Dinoflagellate</name>
    <dbReference type="NCBI Taxonomy" id="89957"/>
    <lineage>
        <taxon>Eukaryota</taxon>
        <taxon>Sar</taxon>
        <taxon>Alveolata</taxon>
        <taxon>Dinophyceae</taxon>
        <taxon>Suessiales</taxon>
        <taxon>Suessiaceae</taxon>
        <taxon>Polarella</taxon>
    </lineage>
</organism>
<dbReference type="Proteomes" id="UP000654075">
    <property type="component" value="Unassembled WGS sequence"/>
</dbReference>
<sequence length="90" mass="10350">MTVAWEQQQQEQQQQQQQHQQQQQPQQQYGPRMEPWTAWALNGADTGQLLHSSCNSLSSSMLKSHKDGTCQPGVCAACDAWTSEQHRYYQ</sequence>